<accession>A0A2J6S7L4</accession>
<evidence type="ECO:0000256" key="1">
    <source>
        <dbReference type="ARBA" id="ARBA00008416"/>
    </source>
</evidence>
<keyword evidence="2" id="KW-0408">Iron</keyword>
<dbReference type="STRING" id="1149755.A0A2J6S7L4"/>
<dbReference type="EMBL" id="KZ613939">
    <property type="protein sequence ID" value="PMD46736.1"/>
    <property type="molecule type" value="Genomic_DNA"/>
</dbReference>
<organism evidence="6 7">
    <name type="scientific">Hyaloscypha variabilis (strain UAMH 11265 / GT02V1 / F)</name>
    <name type="common">Meliniomyces variabilis</name>
    <dbReference type="NCBI Taxonomy" id="1149755"/>
    <lineage>
        <taxon>Eukaryota</taxon>
        <taxon>Fungi</taxon>
        <taxon>Dikarya</taxon>
        <taxon>Ascomycota</taxon>
        <taxon>Pezizomycotina</taxon>
        <taxon>Leotiomycetes</taxon>
        <taxon>Helotiales</taxon>
        <taxon>Hyaloscyphaceae</taxon>
        <taxon>Hyaloscypha</taxon>
        <taxon>Hyaloscypha variabilis</taxon>
    </lineage>
</organism>
<evidence type="ECO:0000313" key="6">
    <source>
        <dbReference type="EMBL" id="PMD46736.1"/>
    </source>
</evidence>
<dbReference type="InterPro" id="IPR011051">
    <property type="entry name" value="RmlC_Cupin_sf"/>
</dbReference>
<dbReference type="InterPro" id="IPR003829">
    <property type="entry name" value="Pirin_N_dom"/>
</dbReference>
<sequence length="285" mass="31343">MSKALSHAKIVPRRSTERGHADHGWLNSYHTFSFAGYYDPKFQHFGSLRVLNEDKVAGGTGFPTHPHRDAEIFSYILNGELTHRDSMIKKGSEGTQGDDFYRMKRGDVQFTTGGKGIAHSEQNESDKEVHFLQIWALPWSRGLTPRYHTKTFSEDAKRSAFLPILSPLKAGVGASEAEEKAAEPTLPDTIPIHADFVMAAGIIGVDKRFKWTVGGDAVKKTKDRNVYIHVPMTKNGNAKIRLDGREDAVLGEGDGAFVSNVNAGDVLSFESIGEAEAEVVVLDSD</sequence>
<evidence type="ECO:0000259" key="5">
    <source>
        <dbReference type="Pfam" id="PF02678"/>
    </source>
</evidence>
<feature type="binding site" evidence="2">
    <location>
        <position position="119"/>
    </location>
    <ligand>
        <name>Fe cation</name>
        <dbReference type="ChEBI" id="CHEBI:24875"/>
    </ligand>
</feature>
<feature type="binding site" evidence="2">
    <location>
        <position position="67"/>
    </location>
    <ligand>
        <name>Fe cation</name>
        <dbReference type="ChEBI" id="CHEBI:24875"/>
    </ligand>
</feature>
<dbReference type="Pfam" id="PF02678">
    <property type="entry name" value="Pirin"/>
    <property type="match status" value="1"/>
</dbReference>
<dbReference type="SUPFAM" id="SSF51182">
    <property type="entry name" value="RmlC-like cupins"/>
    <property type="match status" value="1"/>
</dbReference>
<protein>
    <submittedName>
        <fullName evidence="6">RmlC-like cupin</fullName>
    </submittedName>
</protein>
<dbReference type="InterPro" id="IPR014710">
    <property type="entry name" value="RmlC-like_jellyroll"/>
</dbReference>
<dbReference type="PANTHER" id="PTHR43212:SF3">
    <property type="entry name" value="QUERCETIN 2,3-DIOXYGENASE"/>
    <property type="match status" value="1"/>
</dbReference>
<keyword evidence="7" id="KW-1185">Reference proteome</keyword>
<comment type="similarity">
    <text evidence="1 3">Belongs to the pirin family.</text>
</comment>
<dbReference type="CDD" id="cd02910">
    <property type="entry name" value="cupin_Yhhw_N"/>
    <property type="match status" value="1"/>
</dbReference>
<reference evidence="6 7" key="1">
    <citation type="submission" date="2016-04" db="EMBL/GenBank/DDBJ databases">
        <title>A degradative enzymes factory behind the ericoid mycorrhizal symbiosis.</title>
        <authorList>
            <consortium name="DOE Joint Genome Institute"/>
            <person name="Martino E."/>
            <person name="Morin E."/>
            <person name="Grelet G."/>
            <person name="Kuo A."/>
            <person name="Kohler A."/>
            <person name="Daghino S."/>
            <person name="Barry K."/>
            <person name="Choi C."/>
            <person name="Cichocki N."/>
            <person name="Clum A."/>
            <person name="Copeland A."/>
            <person name="Hainaut M."/>
            <person name="Haridas S."/>
            <person name="Labutti K."/>
            <person name="Lindquist E."/>
            <person name="Lipzen A."/>
            <person name="Khouja H.-R."/>
            <person name="Murat C."/>
            <person name="Ohm R."/>
            <person name="Olson A."/>
            <person name="Spatafora J."/>
            <person name="Veneault-Fourrey C."/>
            <person name="Henrissat B."/>
            <person name="Grigoriev I."/>
            <person name="Martin F."/>
            <person name="Perotto S."/>
        </authorList>
    </citation>
    <scope>NUCLEOTIDE SEQUENCE [LARGE SCALE GENOMIC DNA]</scope>
    <source>
        <strain evidence="6 7">F</strain>
    </source>
</reference>
<dbReference type="Proteomes" id="UP000235786">
    <property type="component" value="Unassembled WGS sequence"/>
</dbReference>
<evidence type="ECO:0000256" key="3">
    <source>
        <dbReference type="RuleBase" id="RU003457"/>
    </source>
</evidence>
<dbReference type="PANTHER" id="PTHR43212">
    <property type="entry name" value="QUERCETIN 2,3-DIOXYGENASE"/>
    <property type="match status" value="1"/>
</dbReference>
<gene>
    <name evidence="6" type="ORF">L207DRAFT_417232</name>
</gene>
<dbReference type="Gene3D" id="2.60.120.10">
    <property type="entry name" value="Jelly Rolls"/>
    <property type="match status" value="2"/>
</dbReference>
<evidence type="ECO:0000313" key="7">
    <source>
        <dbReference type="Proteomes" id="UP000235786"/>
    </source>
</evidence>
<dbReference type="GO" id="GO:0046872">
    <property type="term" value="F:metal ion binding"/>
    <property type="evidence" value="ECO:0007669"/>
    <property type="project" value="UniProtKB-KW"/>
</dbReference>
<feature type="binding site" evidence="2">
    <location>
        <position position="121"/>
    </location>
    <ligand>
        <name>Fe cation</name>
        <dbReference type="ChEBI" id="CHEBI:24875"/>
    </ligand>
</feature>
<comment type="cofactor">
    <cofactor evidence="2">
        <name>Fe cation</name>
        <dbReference type="ChEBI" id="CHEBI:24875"/>
    </cofactor>
    <text evidence="2">Binds 1 Fe cation per subunit.</text>
</comment>
<feature type="domain" description="Pirin N-terminal" evidence="5">
    <location>
        <begin position="18"/>
        <end position="135"/>
    </location>
</feature>
<dbReference type="AlphaFoldDB" id="A0A2J6S7L4"/>
<keyword evidence="2" id="KW-0479">Metal-binding</keyword>
<name>A0A2J6S7L4_HYAVF</name>
<feature type="binding site" evidence="2">
    <location>
        <position position="65"/>
    </location>
    <ligand>
        <name>Fe cation</name>
        <dbReference type="ChEBI" id="CHEBI:24875"/>
    </ligand>
</feature>
<dbReference type="InterPro" id="IPR012093">
    <property type="entry name" value="Pirin"/>
</dbReference>
<evidence type="ECO:0000256" key="2">
    <source>
        <dbReference type="PIRSR" id="PIRSR006232-1"/>
    </source>
</evidence>
<proteinExistence type="inferred from homology"/>
<feature type="region of interest" description="Disordered" evidence="4">
    <location>
        <begin position="1"/>
        <end position="22"/>
    </location>
</feature>
<evidence type="ECO:0000256" key="4">
    <source>
        <dbReference type="SAM" id="MobiDB-lite"/>
    </source>
</evidence>
<dbReference type="OrthoDB" id="10261807at2759"/>